<protein>
    <submittedName>
        <fullName evidence="1">Uncharacterized protein</fullName>
    </submittedName>
</protein>
<dbReference type="Proteomes" id="UP000886523">
    <property type="component" value="Unassembled WGS sequence"/>
</dbReference>
<evidence type="ECO:0000313" key="2">
    <source>
        <dbReference type="Proteomes" id="UP000886523"/>
    </source>
</evidence>
<gene>
    <name evidence="1" type="ORF">BS47DRAFT_1359613</name>
</gene>
<sequence>MHQDRWNNGFAISHTITPVETSVLPDEQMDTNLLASILAFGWCATYWSNLHDLSALRSPRLTSPHHQIITFPMMTSNSQLQTAADCIKVEAYLMKQWRELLGRNNPSPPSDLKVTANEKKTDKVARITGDVETAEARNG</sequence>
<comment type="caution">
    <text evidence="1">The sequence shown here is derived from an EMBL/GenBank/DDBJ whole genome shotgun (WGS) entry which is preliminary data.</text>
</comment>
<accession>A0A9P6B564</accession>
<name>A0A9P6B564_9AGAM</name>
<reference evidence="1" key="1">
    <citation type="journal article" date="2020" name="Nat. Commun.">
        <title>Large-scale genome sequencing of mycorrhizal fungi provides insights into the early evolution of symbiotic traits.</title>
        <authorList>
            <person name="Miyauchi S."/>
            <person name="Kiss E."/>
            <person name="Kuo A."/>
            <person name="Drula E."/>
            <person name="Kohler A."/>
            <person name="Sanchez-Garcia M."/>
            <person name="Morin E."/>
            <person name="Andreopoulos B."/>
            <person name="Barry K.W."/>
            <person name="Bonito G."/>
            <person name="Buee M."/>
            <person name="Carver A."/>
            <person name="Chen C."/>
            <person name="Cichocki N."/>
            <person name="Clum A."/>
            <person name="Culley D."/>
            <person name="Crous P.W."/>
            <person name="Fauchery L."/>
            <person name="Girlanda M."/>
            <person name="Hayes R.D."/>
            <person name="Keri Z."/>
            <person name="LaButti K."/>
            <person name="Lipzen A."/>
            <person name="Lombard V."/>
            <person name="Magnuson J."/>
            <person name="Maillard F."/>
            <person name="Murat C."/>
            <person name="Nolan M."/>
            <person name="Ohm R.A."/>
            <person name="Pangilinan J."/>
            <person name="Pereira M.F."/>
            <person name="Perotto S."/>
            <person name="Peter M."/>
            <person name="Pfister S."/>
            <person name="Riley R."/>
            <person name="Sitrit Y."/>
            <person name="Stielow J.B."/>
            <person name="Szollosi G."/>
            <person name="Zifcakova L."/>
            <person name="Stursova M."/>
            <person name="Spatafora J.W."/>
            <person name="Tedersoo L."/>
            <person name="Vaario L.M."/>
            <person name="Yamada A."/>
            <person name="Yan M."/>
            <person name="Wang P."/>
            <person name="Xu J."/>
            <person name="Bruns T."/>
            <person name="Baldrian P."/>
            <person name="Vilgalys R."/>
            <person name="Dunand C."/>
            <person name="Henrissat B."/>
            <person name="Grigoriev I.V."/>
            <person name="Hibbett D."/>
            <person name="Nagy L.G."/>
            <person name="Martin F.M."/>
        </authorList>
    </citation>
    <scope>NUCLEOTIDE SEQUENCE</scope>
    <source>
        <strain evidence="1">UP504</strain>
    </source>
</reference>
<organism evidence="1 2">
    <name type="scientific">Hydnum rufescens UP504</name>
    <dbReference type="NCBI Taxonomy" id="1448309"/>
    <lineage>
        <taxon>Eukaryota</taxon>
        <taxon>Fungi</taxon>
        <taxon>Dikarya</taxon>
        <taxon>Basidiomycota</taxon>
        <taxon>Agaricomycotina</taxon>
        <taxon>Agaricomycetes</taxon>
        <taxon>Cantharellales</taxon>
        <taxon>Hydnaceae</taxon>
        <taxon>Hydnum</taxon>
    </lineage>
</organism>
<evidence type="ECO:0000313" key="1">
    <source>
        <dbReference type="EMBL" id="KAF9517592.1"/>
    </source>
</evidence>
<dbReference type="AlphaFoldDB" id="A0A9P6B564"/>
<keyword evidence="2" id="KW-1185">Reference proteome</keyword>
<dbReference type="EMBL" id="MU128931">
    <property type="protein sequence ID" value="KAF9517592.1"/>
    <property type="molecule type" value="Genomic_DNA"/>
</dbReference>
<proteinExistence type="predicted"/>